<feature type="region of interest" description="Disordered" evidence="1">
    <location>
        <begin position="101"/>
        <end position="126"/>
    </location>
</feature>
<name>A0A1Y2J233_TRAC3</name>
<dbReference type="AlphaFoldDB" id="A0A1Y2J233"/>
<gene>
    <name evidence="2" type="ORF">PYCCODRAFT_1430715</name>
</gene>
<sequence length="159" mass="18084">MPSWFRLTISCFPFRCTRVPQVKPSTRSENFQLDEDTESQSGSKTMLTPTPTRPSVDVDEAYAPNCSQPLAHLSNASSRVPQLSLMTTRHSWEHDLYNVHPRPSVTSNRGVQDFNPPNLKDDGKTGSRVLRKLLEVILPMNRAKESDITRFTPVFVFEH</sequence>
<feature type="compositionally biased region" description="Polar residues" evidence="1">
    <location>
        <begin position="39"/>
        <end position="50"/>
    </location>
</feature>
<dbReference type="EMBL" id="KZ084088">
    <property type="protein sequence ID" value="OSD07470.1"/>
    <property type="molecule type" value="Genomic_DNA"/>
</dbReference>
<reference evidence="2 3" key="1">
    <citation type="journal article" date="2015" name="Biotechnol. Biofuels">
        <title>Enhanced degradation of softwood versus hardwood by the white-rot fungus Pycnoporus coccineus.</title>
        <authorList>
            <person name="Couturier M."/>
            <person name="Navarro D."/>
            <person name="Chevret D."/>
            <person name="Henrissat B."/>
            <person name="Piumi F."/>
            <person name="Ruiz-Duenas F.J."/>
            <person name="Martinez A.T."/>
            <person name="Grigoriev I.V."/>
            <person name="Riley R."/>
            <person name="Lipzen A."/>
            <person name="Berrin J.G."/>
            <person name="Master E.R."/>
            <person name="Rosso M.N."/>
        </authorList>
    </citation>
    <scope>NUCLEOTIDE SEQUENCE [LARGE SCALE GENOMIC DNA]</scope>
    <source>
        <strain evidence="2 3">BRFM310</strain>
    </source>
</reference>
<accession>A0A1Y2J233</accession>
<proteinExistence type="predicted"/>
<evidence type="ECO:0000313" key="3">
    <source>
        <dbReference type="Proteomes" id="UP000193067"/>
    </source>
</evidence>
<organism evidence="2 3">
    <name type="scientific">Trametes coccinea (strain BRFM310)</name>
    <name type="common">Pycnoporus coccineus</name>
    <dbReference type="NCBI Taxonomy" id="1353009"/>
    <lineage>
        <taxon>Eukaryota</taxon>
        <taxon>Fungi</taxon>
        <taxon>Dikarya</taxon>
        <taxon>Basidiomycota</taxon>
        <taxon>Agaricomycotina</taxon>
        <taxon>Agaricomycetes</taxon>
        <taxon>Polyporales</taxon>
        <taxon>Polyporaceae</taxon>
        <taxon>Trametes</taxon>
    </lineage>
</organism>
<evidence type="ECO:0000313" key="2">
    <source>
        <dbReference type="EMBL" id="OSD07470.1"/>
    </source>
</evidence>
<dbReference type="Proteomes" id="UP000193067">
    <property type="component" value="Unassembled WGS sequence"/>
</dbReference>
<feature type="region of interest" description="Disordered" evidence="1">
    <location>
        <begin position="23"/>
        <end position="53"/>
    </location>
</feature>
<keyword evidence="3" id="KW-1185">Reference proteome</keyword>
<protein>
    <submittedName>
        <fullName evidence="2">Uncharacterized protein</fullName>
    </submittedName>
</protein>
<evidence type="ECO:0000256" key="1">
    <source>
        <dbReference type="SAM" id="MobiDB-lite"/>
    </source>
</evidence>